<evidence type="ECO:0000256" key="3">
    <source>
        <dbReference type="ARBA" id="ARBA00023136"/>
    </source>
</evidence>
<evidence type="ECO:0000256" key="1">
    <source>
        <dbReference type="ARBA" id="ARBA00004635"/>
    </source>
</evidence>
<accession>A0A484SDK1</accession>
<keyword evidence="5" id="KW-0449">Lipoprotein</keyword>
<keyword evidence="2" id="KW-0732">Signal</keyword>
<dbReference type="GO" id="GO:0016020">
    <property type="term" value="C:membrane"/>
    <property type="evidence" value="ECO:0007669"/>
    <property type="project" value="UniProtKB-SubCell"/>
</dbReference>
<gene>
    <name evidence="6" type="ORF">ANT2_2431</name>
    <name evidence="7" type="ORF">ANT3_2433</name>
</gene>
<keyword evidence="3" id="KW-0472">Membrane</keyword>
<dbReference type="PANTHER" id="PTHR30429:SF1">
    <property type="entry name" value="D-METHIONINE-BINDING LIPOPROTEIN METQ-RELATED"/>
    <property type="match status" value="1"/>
</dbReference>
<evidence type="ECO:0000256" key="4">
    <source>
        <dbReference type="ARBA" id="ARBA00023139"/>
    </source>
</evidence>
<dbReference type="EMBL" id="CAADID010000007">
    <property type="protein sequence ID" value="VFR59901.1"/>
    <property type="molecule type" value="Genomic_DNA"/>
</dbReference>
<dbReference type="CDD" id="cd13598">
    <property type="entry name" value="PBP2_lipoprotein_IlpA_like"/>
    <property type="match status" value="1"/>
</dbReference>
<evidence type="ECO:0000313" key="6">
    <source>
        <dbReference type="EMBL" id="VFR49154.1"/>
    </source>
</evidence>
<dbReference type="PIRSF" id="PIRSF002854">
    <property type="entry name" value="MetQ"/>
    <property type="match status" value="1"/>
</dbReference>
<evidence type="ECO:0000256" key="5">
    <source>
        <dbReference type="ARBA" id="ARBA00023288"/>
    </source>
</evidence>
<reference evidence="7" key="1">
    <citation type="submission" date="2019-03" db="EMBL/GenBank/DDBJ databases">
        <authorList>
            <person name="Danneels B."/>
        </authorList>
    </citation>
    <scope>NUCLEOTIDE SEQUENCE</scope>
</reference>
<comment type="subcellular location">
    <subcellularLocation>
        <location evidence="1">Membrane</location>
        <topology evidence="1">Lipid-anchor</topology>
    </subcellularLocation>
</comment>
<evidence type="ECO:0000313" key="7">
    <source>
        <dbReference type="EMBL" id="VFR59901.1"/>
    </source>
</evidence>
<organism evidence="7">
    <name type="scientific">plant metagenome</name>
    <dbReference type="NCBI Taxonomy" id="1297885"/>
    <lineage>
        <taxon>unclassified sequences</taxon>
        <taxon>metagenomes</taxon>
        <taxon>organismal metagenomes</taxon>
    </lineage>
</organism>
<dbReference type="AlphaFoldDB" id="A0A484SDK1"/>
<dbReference type="NCBIfam" id="TIGR00363">
    <property type="entry name" value="MetQ/NlpA family lipoprotein"/>
    <property type="match status" value="1"/>
</dbReference>
<evidence type="ECO:0000256" key="2">
    <source>
        <dbReference type="ARBA" id="ARBA00022729"/>
    </source>
</evidence>
<name>A0A484SDK1_9ZZZZ</name>
<dbReference type="Gene3D" id="3.40.190.10">
    <property type="entry name" value="Periplasmic binding protein-like II"/>
    <property type="match status" value="2"/>
</dbReference>
<dbReference type="InterPro" id="IPR004872">
    <property type="entry name" value="Lipoprotein_NlpA"/>
</dbReference>
<dbReference type="SUPFAM" id="SSF53850">
    <property type="entry name" value="Periplasmic binding protein-like II"/>
    <property type="match status" value="1"/>
</dbReference>
<dbReference type="PANTHER" id="PTHR30429">
    <property type="entry name" value="D-METHIONINE-BINDING LIPOPROTEIN METQ"/>
    <property type="match status" value="1"/>
</dbReference>
<dbReference type="Pfam" id="PF03180">
    <property type="entry name" value="Lipoprotein_9"/>
    <property type="match status" value="1"/>
</dbReference>
<keyword evidence="4" id="KW-0564">Palmitate</keyword>
<sequence length="273" mass="29408">MLASLLLMNKRNFLSTVVLAAATLVFSSSAVFAQDKPIRLGVTAGPHAQIAEAAKAAAAKDGVTIQVIEFSDFIQPNSALVAGDLDANAYQHHPYLDQQVADRRYKLVAAANTVILPMGMYSKRVKSLGELKDGATVGVPNDPTNGGRALLLLQQQGLIKLRADAGIKATPIDVVENPRKLRLRELDAAQLVHALDDLDAAVINTSYAIAAKLNPSKDAIAREEANSPYTNLIAVRQEDKDKPWVASLVKAYHSDDVRKFIETQFQGSVVPAF</sequence>
<dbReference type="EMBL" id="CAADIG010000025">
    <property type="protein sequence ID" value="VFR49154.1"/>
    <property type="molecule type" value="Genomic_DNA"/>
</dbReference>
<protein>
    <submittedName>
        <fullName evidence="7">Methionine ABC transporter substrate-binding protein</fullName>
    </submittedName>
</protein>
<proteinExistence type="predicted"/>